<evidence type="ECO:0000256" key="3">
    <source>
        <dbReference type="ARBA" id="ARBA00022692"/>
    </source>
</evidence>
<feature type="domain" description="ABC3 transporter permease C-terminal" evidence="8">
    <location>
        <begin position="684"/>
        <end position="796"/>
    </location>
</feature>
<feature type="domain" description="MacB-like periplasmic core" evidence="9">
    <location>
        <begin position="21"/>
        <end position="227"/>
    </location>
</feature>
<dbReference type="Pfam" id="PF02687">
    <property type="entry name" value="FtsX"/>
    <property type="match status" value="2"/>
</dbReference>
<evidence type="ECO:0000313" key="10">
    <source>
        <dbReference type="EMBL" id="KAF7764230.1"/>
    </source>
</evidence>
<evidence type="ECO:0000256" key="2">
    <source>
        <dbReference type="ARBA" id="ARBA00022475"/>
    </source>
</evidence>
<evidence type="ECO:0000256" key="6">
    <source>
        <dbReference type="ARBA" id="ARBA00038076"/>
    </source>
</evidence>
<feature type="transmembrane region" description="Helical" evidence="7">
    <location>
        <begin position="725"/>
        <end position="755"/>
    </location>
</feature>
<evidence type="ECO:0000256" key="7">
    <source>
        <dbReference type="SAM" id="Phobius"/>
    </source>
</evidence>
<dbReference type="PANTHER" id="PTHR30572:SF4">
    <property type="entry name" value="ABC TRANSPORTER PERMEASE YTRF"/>
    <property type="match status" value="1"/>
</dbReference>
<organism evidence="10 11">
    <name type="scientific">Pseudoalteromonas citrea</name>
    <dbReference type="NCBI Taxonomy" id="43655"/>
    <lineage>
        <taxon>Bacteria</taxon>
        <taxon>Pseudomonadati</taxon>
        <taxon>Pseudomonadota</taxon>
        <taxon>Gammaproteobacteria</taxon>
        <taxon>Alteromonadales</taxon>
        <taxon>Pseudoalteromonadaceae</taxon>
        <taxon>Pseudoalteromonas</taxon>
    </lineage>
</organism>
<dbReference type="InterPro" id="IPR050250">
    <property type="entry name" value="Macrolide_Exporter_MacB"/>
</dbReference>
<evidence type="ECO:0000256" key="1">
    <source>
        <dbReference type="ARBA" id="ARBA00004651"/>
    </source>
</evidence>
<feature type="transmembrane region" description="Helical" evidence="7">
    <location>
        <begin position="282"/>
        <end position="307"/>
    </location>
</feature>
<proteinExistence type="inferred from homology"/>
<comment type="subcellular location">
    <subcellularLocation>
        <location evidence="1">Cell membrane</location>
        <topology evidence="1">Multi-pass membrane protein</topology>
    </subcellularLocation>
</comment>
<evidence type="ECO:0008006" key="12">
    <source>
        <dbReference type="Google" id="ProtNLM"/>
    </source>
</evidence>
<name>A0AAD4AE30_9GAMM</name>
<sequence length="804" mass="87768">MNVISHFKQVTSGLKKAPGFTFIMVFTLALTLGALLAAFNLNQVVLLKPLPYQDAQQLYVLKQNLHQNGVDNIGGQGEGGQIAMYQASKAAGYESAMLTQRRGRITSRADKPVEVAMYVSHEYLPLLGANVILGRNFTATEIITDALPEAVISYQMWQSVFAADANVLGKSLAFNGVNLQIVGVIDNGFRDPEPLSFYGTSRLYLPMAQAGISESEFRNASRNLVTIQKNDPVKHVSELTSLLDNALKNAVANSDFVVDFKDYEYRAHLEPLPAVIKGDNPIISLMVLAGAIVLLLIAFANIVNLYLSHVIKKQSMLAISASVGAKPKHIFKHLFVEGLLITLSASAFGLLLAAWLLVLTQHLAQGSINRLDELGINSITILFAVGIAFVLSLILAWVGSKSIDHEQLKQQLTSSGKGTQKQISATLRKALVISQVALTGLMLFATSTVLQSTLKMATKPLGLNVENIFSLQIDVGESYSSGEAKLVLIEQLKQHFLALPGVEAAIKSTISPIRKGDFSSPFTDSQGDRLGLFGFNTVGLDYFSVLEQPVLYGRTFTQADIEDKAKVMLVSRAVALEAFGKENAVGEFMFYSPEQGFKIIGVVGDHYNAFTQSKYQGVTYFAMSPMRLNLMVKVSDKAHFTQTDIVKEVERVDANLAILEFLDVEQTSRDLVFKYRLAAWLSGSLSILALLLACAGIYGVVAYGTQMRRFELGVRMAVGAKPKRIVRMVVTDAFIPLLIGIGMSVLIAAGVYHYAYQYSNLIPAPEPLQVTMSLILLLGFSYMACIIPVKQILKSDLVTALRNQ</sequence>
<dbReference type="PANTHER" id="PTHR30572">
    <property type="entry name" value="MEMBRANE COMPONENT OF TRANSPORTER-RELATED"/>
    <property type="match status" value="1"/>
</dbReference>
<reference evidence="10" key="1">
    <citation type="journal article" date="2012" name="J. Bacteriol.">
        <title>Genome sequences of type strains of seven species of the marine bacterium Pseudoalteromonas.</title>
        <authorList>
            <person name="Xie B.B."/>
            <person name="Shu Y.L."/>
            <person name="Qin Q.L."/>
            <person name="Rong J.C."/>
            <person name="Zhang X.Y."/>
            <person name="Chen X.L."/>
            <person name="Shi M."/>
            <person name="He H.L."/>
            <person name="Zhou B.C."/>
            <person name="Zhang Y.Z."/>
        </authorList>
    </citation>
    <scope>NUCLEOTIDE SEQUENCE</scope>
    <source>
        <strain evidence="10">DSM 8771</strain>
    </source>
</reference>
<comment type="similarity">
    <text evidence="6">Belongs to the ABC-4 integral membrane protein family.</text>
</comment>
<protein>
    <recommendedName>
        <fullName evidence="12">ABC transporter permease</fullName>
    </recommendedName>
</protein>
<dbReference type="AlphaFoldDB" id="A0AAD4AE30"/>
<dbReference type="GO" id="GO:0005886">
    <property type="term" value="C:plasma membrane"/>
    <property type="evidence" value="ECO:0007669"/>
    <property type="project" value="UniProtKB-SubCell"/>
</dbReference>
<evidence type="ECO:0000259" key="8">
    <source>
        <dbReference type="Pfam" id="PF02687"/>
    </source>
</evidence>
<evidence type="ECO:0000256" key="5">
    <source>
        <dbReference type="ARBA" id="ARBA00023136"/>
    </source>
</evidence>
<evidence type="ECO:0000259" key="9">
    <source>
        <dbReference type="Pfam" id="PF12704"/>
    </source>
</evidence>
<feature type="transmembrane region" description="Helical" evidence="7">
    <location>
        <begin position="378"/>
        <end position="399"/>
    </location>
</feature>
<dbReference type="RefSeq" id="WP_010361994.1">
    <property type="nucleotide sequence ID" value="NZ_AHBZ03000027.1"/>
</dbReference>
<comment type="caution">
    <text evidence="10">The sequence shown here is derived from an EMBL/GenBank/DDBJ whole genome shotgun (WGS) entry which is preliminary data.</text>
</comment>
<keyword evidence="4 7" id="KW-1133">Transmembrane helix</keyword>
<evidence type="ECO:0000256" key="4">
    <source>
        <dbReference type="ARBA" id="ARBA00022989"/>
    </source>
</evidence>
<feature type="transmembrane region" description="Helical" evidence="7">
    <location>
        <begin position="677"/>
        <end position="704"/>
    </location>
</feature>
<feature type="transmembrane region" description="Helical" evidence="7">
    <location>
        <begin position="20"/>
        <end position="41"/>
    </location>
</feature>
<dbReference type="GO" id="GO:0022857">
    <property type="term" value="F:transmembrane transporter activity"/>
    <property type="evidence" value="ECO:0007669"/>
    <property type="project" value="TreeGrafter"/>
</dbReference>
<keyword evidence="3 7" id="KW-0812">Transmembrane</keyword>
<feature type="transmembrane region" description="Helical" evidence="7">
    <location>
        <begin position="767"/>
        <end position="787"/>
    </location>
</feature>
<dbReference type="InterPro" id="IPR003838">
    <property type="entry name" value="ABC3_permease_C"/>
</dbReference>
<keyword evidence="2" id="KW-1003">Cell membrane</keyword>
<dbReference type="InterPro" id="IPR025857">
    <property type="entry name" value="MacB_PCD"/>
</dbReference>
<keyword evidence="5 7" id="KW-0472">Membrane</keyword>
<feature type="domain" description="MacB-like periplasmic core" evidence="9">
    <location>
        <begin position="442"/>
        <end position="641"/>
    </location>
</feature>
<feature type="domain" description="ABC3 transporter permease C-terminal" evidence="8">
    <location>
        <begin position="291"/>
        <end position="402"/>
    </location>
</feature>
<feature type="transmembrane region" description="Helical" evidence="7">
    <location>
        <begin position="334"/>
        <end position="358"/>
    </location>
</feature>
<accession>A0AAD4AE30</accession>
<feature type="transmembrane region" description="Helical" evidence="7">
    <location>
        <begin position="430"/>
        <end position="450"/>
    </location>
</feature>
<dbReference type="Proteomes" id="UP000016487">
    <property type="component" value="Unassembled WGS sequence"/>
</dbReference>
<gene>
    <name evidence="10" type="ORF">PCIT_b0170</name>
</gene>
<evidence type="ECO:0000313" key="11">
    <source>
        <dbReference type="Proteomes" id="UP000016487"/>
    </source>
</evidence>
<reference evidence="10" key="2">
    <citation type="submission" date="2015-03" db="EMBL/GenBank/DDBJ databases">
        <title>Genome sequence of Pseudoalteromonas citrea.</title>
        <authorList>
            <person name="Xie B.-B."/>
            <person name="Rong J.-C."/>
            <person name="Qin Q.-L."/>
            <person name="Zhang Y.-Z."/>
        </authorList>
    </citation>
    <scope>NUCLEOTIDE SEQUENCE</scope>
    <source>
        <strain evidence="10">DSM 8771</strain>
    </source>
</reference>
<dbReference type="Pfam" id="PF12704">
    <property type="entry name" value="MacB_PCD"/>
    <property type="match status" value="2"/>
</dbReference>
<dbReference type="EMBL" id="AHBZ03000027">
    <property type="protein sequence ID" value="KAF7764230.1"/>
    <property type="molecule type" value="Genomic_DNA"/>
</dbReference>